<dbReference type="Proteomes" id="UP000184383">
    <property type="component" value="Unassembled WGS sequence"/>
</dbReference>
<dbReference type="RefSeq" id="XP_040688207.1">
    <property type="nucleotide sequence ID" value="XM_040832050.1"/>
</dbReference>
<organism evidence="1 2">
    <name type="scientific">Aspergillus wentii DTO 134E9</name>
    <dbReference type="NCBI Taxonomy" id="1073089"/>
    <lineage>
        <taxon>Eukaryota</taxon>
        <taxon>Fungi</taxon>
        <taxon>Dikarya</taxon>
        <taxon>Ascomycota</taxon>
        <taxon>Pezizomycotina</taxon>
        <taxon>Eurotiomycetes</taxon>
        <taxon>Eurotiomycetidae</taxon>
        <taxon>Eurotiales</taxon>
        <taxon>Aspergillaceae</taxon>
        <taxon>Aspergillus</taxon>
        <taxon>Aspergillus subgen. Cremei</taxon>
    </lineage>
</organism>
<dbReference type="AlphaFoldDB" id="A0A1L9RHY3"/>
<evidence type="ECO:0000313" key="2">
    <source>
        <dbReference type="Proteomes" id="UP000184383"/>
    </source>
</evidence>
<dbReference type="OrthoDB" id="2013972at2759"/>
<dbReference type="STRING" id="1073089.A0A1L9RHY3"/>
<accession>A0A1L9RHY3</accession>
<dbReference type="PANTHER" id="PTHR43591">
    <property type="entry name" value="METHYLTRANSFERASE"/>
    <property type="match status" value="1"/>
</dbReference>
<dbReference type="PANTHER" id="PTHR43591:SF24">
    <property type="entry name" value="2-METHOXY-6-POLYPRENYL-1,4-BENZOQUINOL METHYLASE, MITOCHONDRIAL"/>
    <property type="match status" value="1"/>
</dbReference>
<dbReference type="EMBL" id="KV878213">
    <property type="protein sequence ID" value="OJJ34531.1"/>
    <property type="molecule type" value="Genomic_DNA"/>
</dbReference>
<evidence type="ECO:0008006" key="3">
    <source>
        <dbReference type="Google" id="ProtNLM"/>
    </source>
</evidence>
<dbReference type="VEuPathDB" id="FungiDB:ASPWEDRAFT_185016"/>
<protein>
    <recommendedName>
        <fullName evidence="3">Methyltransferase domain-containing protein</fullName>
    </recommendedName>
</protein>
<keyword evidence="2" id="KW-1185">Reference proteome</keyword>
<dbReference type="Gene3D" id="3.40.50.150">
    <property type="entry name" value="Vaccinia Virus protein VP39"/>
    <property type="match status" value="1"/>
</dbReference>
<reference evidence="2" key="1">
    <citation type="journal article" date="2017" name="Genome Biol.">
        <title>Comparative genomics reveals high biological diversity and specific adaptations in the industrially and medically important fungal genus Aspergillus.</title>
        <authorList>
            <person name="de Vries R.P."/>
            <person name="Riley R."/>
            <person name="Wiebenga A."/>
            <person name="Aguilar-Osorio G."/>
            <person name="Amillis S."/>
            <person name="Uchima C.A."/>
            <person name="Anderluh G."/>
            <person name="Asadollahi M."/>
            <person name="Askin M."/>
            <person name="Barry K."/>
            <person name="Battaglia E."/>
            <person name="Bayram O."/>
            <person name="Benocci T."/>
            <person name="Braus-Stromeyer S.A."/>
            <person name="Caldana C."/>
            <person name="Canovas D."/>
            <person name="Cerqueira G.C."/>
            <person name="Chen F."/>
            <person name="Chen W."/>
            <person name="Choi C."/>
            <person name="Clum A."/>
            <person name="Dos Santos R.A."/>
            <person name="Damasio A.R."/>
            <person name="Diallinas G."/>
            <person name="Emri T."/>
            <person name="Fekete E."/>
            <person name="Flipphi M."/>
            <person name="Freyberg S."/>
            <person name="Gallo A."/>
            <person name="Gournas C."/>
            <person name="Habgood R."/>
            <person name="Hainaut M."/>
            <person name="Harispe M.L."/>
            <person name="Henrissat B."/>
            <person name="Hilden K.S."/>
            <person name="Hope R."/>
            <person name="Hossain A."/>
            <person name="Karabika E."/>
            <person name="Karaffa L."/>
            <person name="Karanyi Z."/>
            <person name="Krasevec N."/>
            <person name="Kuo A."/>
            <person name="Kusch H."/>
            <person name="LaButti K."/>
            <person name="Lagendijk E.L."/>
            <person name="Lapidus A."/>
            <person name="Levasseur A."/>
            <person name="Lindquist E."/>
            <person name="Lipzen A."/>
            <person name="Logrieco A.F."/>
            <person name="MacCabe A."/>
            <person name="Maekelae M.R."/>
            <person name="Malavazi I."/>
            <person name="Melin P."/>
            <person name="Meyer V."/>
            <person name="Mielnichuk N."/>
            <person name="Miskei M."/>
            <person name="Molnar A.P."/>
            <person name="Mule G."/>
            <person name="Ngan C.Y."/>
            <person name="Orejas M."/>
            <person name="Orosz E."/>
            <person name="Ouedraogo J.P."/>
            <person name="Overkamp K.M."/>
            <person name="Park H.-S."/>
            <person name="Perrone G."/>
            <person name="Piumi F."/>
            <person name="Punt P.J."/>
            <person name="Ram A.F."/>
            <person name="Ramon A."/>
            <person name="Rauscher S."/>
            <person name="Record E."/>
            <person name="Riano-Pachon D.M."/>
            <person name="Robert V."/>
            <person name="Roehrig J."/>
            <person name="Ruller R."/>
            <person name="Salamov A."/>
            <person name="Salih N.S."/>
            <person name="Samson R.A."/>
            <person name="Sandor E."/>
            <person name="Sanguinetti M."/>
            <person name="Schuetze T."/>
            <person name="Sepcic K."/>
            <person name="Shelest E."/>
            <person name="Sherlock G."/>
            <person name="Sophianopoulou V."/>
            <person name="Squina F.M."/>
            <person name="Sun H."/>
            <person name="Susca A."/>
            <person name="Todd R.B."/>
            <person name="Tsang A."/>
            <person name="Unkles S.E."/>
            <person name="van de Wiele N."/>
            <person name="van Rossen-Uffink D."/>
            <person name="Oliveira J.V."/>
            <person name="Vesth T.C."/>
            <person name="Visser J."/>
            <person name="Yu J.-H."/>
            <person name="Zhou M."/>
            <person name="Andersen M.R."/>
            <person name="Archer D.B."/>
            <person name="Baker S.E."/>
            <person name="Benoit I."/>
            <person name="Brakhage A.A."/>
            <person name="Braus G.H."/>
            <person name="Fischer R."/>
            <person name="Frisvad J.C."/>
            <person name="Goldman G.H."/>
            <person name="Houbraken J."/>
            <person name="Oakley B."/>
            <person name="Pocsi I."/>
            <person name="Scazzocchio C."/>
            <person name="Seiboth B."/>
            <person name="vanKuyk P.A."/>
            <person name="Wortman J."/>
            <person name="Dyer P.S."/>
            <person name="Grigoriev I.V."/>
        </authorList>
    </citation>
    <scope>NUCLEOTIDE SEQUENCE [LARGE SCALE GENOMIC DNA]</scope>
    <source>
        <strain evidence="2">DTO 134E9</strain>
    </source>
</reference>
<evidence type="ECO:0000313" key="1">
    <source>
        <dbReference type="EMBL" id="OJJ34531.1"/>
    </source>
</evidence>
<dbReference type="InterPro" id="IPR029063">
    <property type="entry name" value="SAM-dependent_MTases_sf"/>
</dbReference>
<gene>
    <name evidence="1" type="ORF">ASPWEDRAFT_185016</name>
</gene>
<sequence>MAGIMPEVDSDVSDLESVNSELTSLASSVFNYVYENGRTYHAYRQGSYVLPNDEKEQERLDLLHHVFRLSLDGRLCMTNLKSPQKMLDIGTGTGIWAMEVADEFPSAEVTGVDLSPIQPGWVPPNVSFIIDDVEQDWSFPNDSFDFIHVRCLAGSLRNWPQFLKECYDHLKPGGKIELAECRTHMDCDDSSYPEDCYTRKWIAEFNRISHKNGLIFDLFPEYQGMLKEATFENINVVEQVCPIGTWPKDRRLKDIGRYFRLQFLEGAVDSYSMALFTRLGGWSKEEVEVLLAHVRTEIKENKMHVYTHCSFATAQKPLK</sequence>
<dbReference type="GeneID" id="63747898"/>
<proteinExistence type="predicted"/>
<dbReference type="SUPFAM" id="SSF53335">
    <property type="entry name" value="S-adenosyl-L-methionine-dependent methyltransferases"/>
    <property type="match status" value="1"/>
</dbReference>
<dbReference type="GO" id="GO:0008168">
    <property type="term" value="F:methyltransferase activity"/>
    <property type="evidence" value="ECO:0007669"/>
    <property type="project" value="TreeGrafter"/>
</dbReference>
<dbReference type="CDD" id="cd02440">
    <property type="entry name" value="AdoMet_MTases"/>
    <property type="match status" value="1"/>
</dbReference>
<dbReference type="Pfam" id="PF13489">
    <property type="entry name" value="Methyltransf_23"/>
    <property type="match status" value="1"/>
</dbReference>
<name>A0A1L9RHY3_ASPWE</name>